<evidence type="ECO:0000313" key="5">
    <source>
        <dbReference type="Proteomes" id="UP000504604"/>
    </source>
</evidence>
<proteinExistence type="predicted"/>
<dbReference type="InterPro" id="IPR012677">
    <property type="entry name" value="Nucleotide-bd_a/b_plait_sf"/>
</dbReference>
<evidence type="ECO:0000313" key="6">
    <source>
        <dbReference type="RefSeq" id="XP_011094840.1"/>
    </source>
</evidence>
<dbReference type="OrthoDB" id="1049195at2759"/>
<dbReference type="InParanoid" id="A0A6I9UAP6"/>
<dbReference type="SMART" id="SM01218">
    <property type="entry name" value="FoP_duplication"/>
    <property type="match status" value="1"/>
</dbReference>
<evidence type="ECO:0000256" key="1">
    <source>
        <dbReference type="ARBA" id="ARBA00022884"/>
    </source>
</evidence>
<feature type="compositionally biased region" description="Basic residues" evidence="3">
    <location>
        <begin position="172"/>
        <end position="182"/>
    </location>
</feature>
<evidence type="ECO:0000256" key="3">
    <source>
        <dbReference type="SAM" id="MobiDB-lite"/>
    </source>
</evidence>
<evidence type="ECO:0000256" key="2">
    <source>
        <dbReference type="PROSITE-ProRule" id="PRU00176"/>
    </source>
</evidence>
<dbReference type="PANTHER" id="PTHR19965">
    <property type="entry name" value="RNA AND EXPORT FACTOR BINDING PROTEIN"/>
    <property type="match status" value="1"/>
</dbReference>
<gene>
    <name evidence="6" type="primary">LOC105174434</name>
</gene>
<dbReference type="Proteomes" id="UP000504604">
    <property type="component" value="Linkage group LG11"/>
</dbReference>
<dbReference type="PANTHER" id="PTHR19965:SF35">
    <property type="entry name" value="RNA ANNEALING PROTEIN YRA1"/>
    <property type="match status" value="1"/>
</dbReference>
<dbReference type="GO" id="GO:0005634">
    <property type="term" value="C:nucleus"/>
    <property type="evidence" value="ECO:0007669"/>
    <property type="project" value="TreeGrafter"/>
</dbReference>
<dbReference type="Pfam" id="PF00076">
    <property type="entry name" value="RRM_1"/>
    <property type="match status" value="1"/>
</dbReference>
<dbReference type="KEGG" id="sind:105174434"/>
<feature type="compositionally biased region" description="Basic and acidic residues" evidence="3">
    <location>
        <begin position="193"/>
        <end position="210"/>
    </location>
</feature>
<dbReference type="GO" id="GO:0003729">
    <property type="term" value="F:mRNA binding"/>
    <property type="evidence" value="ECO:0007669"/>
    <property type="project" value="TreeGrafter"/>
</dbReference>
<dbReference type="InterPro" id="IPR000504">
    <property type="entry name" value="RRM_dom"/>
</dbReference>
<dbReference type="Gramene" id="SIN_1011223.t">
    <property type="protein sequence ID" value="SIN_1011223.t"/>
    <property type="gene ID" value="SIN_1011223"/>
</dbReference>
<dbReference type="InterPro" id="IPR051229">
    <property type="entry name" value="ALYREF_mRNA_export"/>
</dbReference>
<dbReference type="AlphaFoldDB" id="A0A6I9UAP6"/>
<dbReference type="GeneID" id="105174434"/>
<name>A0A6I9UAP6_SESIN</name>
<dbReference type="CDD" id="cd12680">
    <property type="entry name" value="RRM_THOC4"/>
    <property type="match status" value="1"/>
</dbReference>
<dbReference type="RefSeq" id="XP_011094840.1">
    <property type="nucleotide sequence ID" value="XM_011096538.2"/>
</dbReference>
<sequence length="227" mass="24900">MSNLDMTLDDMIKMNKPYRAGHRTSVQGPTRRFQNRFASRAAPYSFANAQETHLDQGMFAAGAAFPSGGGDKDPAIEIGTKLLISNLHCGVSDDDIKEIFLCVGDLMGCSVHYDRSGRSKGTAEVVFIRSQDAETAIKRYNNVQLDGKPMRIEIVGMNRALPPPLLPASHGRNARLQRRSNTRRPPPGAASGMRKDHWGGRGRGEKISAEDLDADLEKYLAEAKETS</sequence>
<dbReference type="GO" id="GO:0006406">
    <property type="term" value="P:mRNA export from nucleus"/>
    <property type="evidence" value="ECO:0007669"/>
    <property type="project" value="TreeGrafter"/>
</dbReference>
<feature type="region of interest" description="Disordered" evidence="3">
    <location>
        <begin position="162"/>
        <end position="210"/>
    </location>
</feature>
<keyword evidence="1 2" id="KW-0694">RNA-binding</keyword>
<accession>A0A6I9UAP6</accession>
<reference evidence="6" key="1">
    <citation type="submission" date="2025-08" db="UniProtKB">
        <authorList>
            <consortium name="RefSeq"/>
        </authorList>
    </citation>
    <scope>IDENTIFICATION</scope>
</reference>
<keyword evidence="5" id="KW-1185">Reference proteome</keyword>
<dbReference type="SMART" id="SM00360">
    <property type="entry name" value="RRM"/>
    <property type="match status" value="1"/>
</dbReference>
<dbReference type="Gene3D" id="3.30.70.330">
    <property type="match status" value="1"/>
</dbReference>
<evidence type="ECO:0000259" key="4">
    <source>
        <dbReference type="PROSITE" id="PS50102"/>
    </source>
</evidence>
<dbReference type="SUPFAM" id="SSF54928">
    <property type="entry name" value="RNA-binding domain, RBD"/>
    <property type="match status" value="1"/>
</dbReference>
<dbReference type="Pfam" id="PF13865">
    <property type="entry name" value="FoP_duplication"/>
    <property type="match status" value="1"/>
</dbReference>
<dbReference type="InterPro" id="IPR035979">
    <property type="entry name" value="RBD_domain_sf"/>
</dbReference>
<feature type="domain" description="RRM" evidence="4">
    <location>
        <begin position="80"/>
        <end position="157"/>
    </location>
</feature>
<protein>
    <submittedName>
        <fullName evidence="6">THO complex subunit 4A</fullName>
    </submittedName>
</protein>
<dbReference type="PROSITE" id="PS50102">
    <property type="entry name" value="RRM"/>
    <property type="match status" value="1"/>
</dbReference>
<organism evidence="5 6">
    <name type="scientific">Sesamum indicum</name>
    <name type="common">Oriental sesame</name>
    <name type="synonym">Sesamum orientale</name>
    <dbReference type="NCBI Taxonomy" id="4182"/>
    <lineage>
        <taxon>Eukaryota</taxon>
        <taxon>Viridiplantae</taxon>
        <taxon>Streptophyta</taxon>
        <taxon>Embryophyta</taxon>
        <taxon>Tracheophyta</taxon>
        <taxon>Spermatophyta</taxon>
        <taxon>Magnoliopsida</taxon>
        <taxon>eudicotyledons</taxon>
        <taxon>Gunneridae</taxon>
        <taxon>Pentapetalae</taxon>
        <taxon>asterids</taxon>
        <taxon>lamiids</taxon>
        <taxon>Lamiales</taxon>
        <taxon>Pedaliaceae</taxon>
        <taxon>Sesamum</taxon>
    </lineage>
</organism>
<dbReference type="InterPro" id="IPR025715">
    <property type="entry name" value="FoP_C"/>
</dbReference>